<accession>A0AA86M9G4</accession>
<geneLocation type="plasmid" evidence="1 2">
    <name>pYSPA8-2</name>
</geneLocation>
<organism evidence="1 2">
    <name type="scientific">Streptomyces yaizuensis</name>
    <dbReference type="NCBI Taxonomy" id="2989713"/>
    <lineage>
        <taxon>Bacteria</taxon>
        <taxon>Bacillati</taxon>
        <taxon>Actinomycetota</taxon>
        <taxon>Actinomycetes</taxon>
        <taxon>Kitasatosporales</taxon>
        <taxon>Streptomycetaceae</taxon>
        <taxon>Streptomyces</taxon>
    </lineage>
</organism>
<gene>
    <name evidence="1" type="ORF">SYYSPA8_37460</name>
</gene>
<dbReference type="AlphaFoldDB" id="A0AA86M9G4"/>
<sequence length="230" mass="25173">MKRPSLFRRCGNAGALSSEDQAVVDQFRATLTALRNPDPWAPGSARDIAVRVGPFVERAHTRPGDDHGPDVIAVALVHPGTPHASAYLHGRQLGYTERGWLRCETTAILGFWQPGYAMLTHAAAGLPLPDDVGMEPAHYALYIEARKRDDSRDGFTLLRLGPYTQTRHAQQDYDDRITAALDGRETTLVPGYRVSVRFGPFDVSDHQLFADPYEADAVALLEAAVAGARV</sequence>
<name>A0AA86M9G4_9ACTN</name>
<proteinExistence type="predicted"/>
<reference evidence="1 2" key="1">
    <citation type="submission" date="2022-10" db="EMBL/GenBank/DDBJ databases">
        <title>Draft genome sequence of Streptomyces sp. YSPA8.</title>
        <authorList>
            <person name="Moriuchi R."/>
            <person name="Dohra H."/>
            <person name="Yamamura H."/>
            <person name="Kodani S."/>
        </authorList>
    </citation>
    <scope>NUCLEOTIDE SEQUENCE [LARGE SCALE GENOMIC DNA]</scope>
    <source>
        <strain evidence="1 2">YSPA8</strain>
        <plasmid evidence="1 2">pYSPA8-2</plasmid>
    </source>
</reference>
<evidence type="ECO:0000313" key="1">
    <source>
        <dbReference type="EMBL" id="BDT39610.1"/>
    </source>
</evidence>
<keyword evidence="1" id="KW-0614">Plasmid</keyword>
<dbReference type="EMBL" id="LC735415">
    <property type="protein sequence ID" value="BDT39610.1"/>
    <property type="molecule type" value="Genomic_DNA"/>
</dbReference>
<evidence type="ECO:0000313" key="2">
    <source>
        <dbReference type="Proteomes" id="UP001291653"/>
    </source>
</evidence>
<dbReference type="Proteomes" id="UP001291653">
    <property type="component" value="Plasmid pYSPA8-2"/>
</dbReference>
<protein>
    <submittedName>
        <fullName evidence="1">Uncharacterized protein</fullName>
    </submittedName>
</protein>
<keyword evidence="2" id="KW-1185">Reference proteome</keyword>
<dbReference type="RefSeq" id="WP_323452033.1">
    <property type="nucleotide sequence ID" value="NZ_LC735415.1"/>
</dbReference>